<name>A0A8T0S500_PANVG</name>
<evidence type="ECO:0000313" key="1">
    <source>
        <dbReference type="EMBL" id="KAG2593090.1"/>
    </source>
</evidence>
<protein>
    <submittedName>
        <fullName evidence="1">Uncharacterized protein</fullName>
    </submittedName>
</protein>
<dbReference type="AlphaFoldDB" id="A0A8T0S500"/>
<proteinExistence type="predicted"/>
<comment type="caution">
    <text evidence="1">The sequence shown here is derived from an EMBL/GenBank/DDBJ whole genome shotgun (WGS) entry which is preliminary data.</text>
</comment>
<organism evidence="1 2">
    <name type="scientific">Panicum virgatum</name>
    <name type="common">Blackwell switchgrass</name>
    <dbReference type="NCBI Taxonomy" id="38727"/>
    <lineage>
        <taxon>Eukaryota</taxon>
        <taxon>Viridiplantae</taxon>
        <taxon>Streptophyta</taxon>
        <taxon>Embryophyta</taxon>
        <taxon>Tracheophyta</taxon>
        <taxon>Spermatophyta</taxon>
        <taxon>Magnoliopsida</taxon>
        <taxon>Liliopsida</taxon>
        <taxon>Poales</taxon>
        <taxon>Poaceae</taxon>
        <taxon>PACMAD clade</taxon>
        <taxon>Panicoideae</taxon>
        <taxon>Panicodae</taxon>
        <taxon>Paniceae</taxon>
        <taxon>Panicinae</taxon>
        <taxon>Panicum</taxon>
        <taxon>Panicum sect. Hiantes</taxon>
    </lineage>
</organism>
<dbReference type="EMBL" id="CM029046">
    <property type="protein sequence ID" value="KAG2593090.1"/>
    <property type="molecule type" value="Genomic_DNA"/>
</dbReference>
<accession>A0A8T0S500</accession>
<gene>
    <name evidence="1" type="ORF">PVAP13_5NG108601</name>
</gene>
<keyword evidence="2" id="KW-1185">Reference proteome</keyword>
<sequence length="74" mass="8697">MEPDAAACNLLHLPKPENLPAAHFNTFVLLCCWHLWKRRNGIVFRQESLNLPHFLQNCKLDARAWSCRLPRQDM</sequence>
<evidence type="ECO:0000313" key="2">
    <source>
        <dbReference type="Proteomes" id="UP000823388"/>
    </source>
</evidence>
<reference evidence="1" key="1">
    <citation type="submission" date="2020-05" db="EMBL/GenBank/DDBJ databases">
        <title>WGS assembly of Panicum virgatum.</title>
        <authorList>
            <person name="Lovell J.T."/>
            <person name="Jenkins J."/>
            <person name="Shu S."/>
            <person name="Juenger T.E."/>
            <person name="Schmutz J."/>
        </authorList>
    </citation>
    <scope>NUCLEOTIDE SEQUENCE</scope>
    <source>
        <strain evidence="1">AP13</strain>
    </source>
</reference>
<dbReference type="Proteomes" id="UP000823388">
    <property type="component" value="Chromosome 5N"/>
</dbReference>